<reference evidence="1 2" key="2">
    <citation type="submission" date="2007-06" db="EMBL/GenBank/DDBJ databases">
        <title>Draft genome sequence of Pseudoflavonifractor capillosus ATCC 29799.</title>
        <authorList>
            <person name="Sudarsanam P."/>
            <person name="Ley R."/>
            <person name="Guruge J."/>
            <person name="Turnbaugh P.J."/>
            <person name="Mahowald M."/>
            <person name="Liep D."/>
            <person name="Gordon J."/>
        </authorList>
    </citation>
    <scope>NUCLEOTIDE SEQUENCE [LARGE SCALE GENOMIC DNA]</scope>
    <source>
        <strain evidence="1 2">ATCC 29799</strain>
    </source>
</reference>
<gene>
    <name evidence="1" type="ORF">BACCAP_00642</name>
</gene>
<proteinExistence type="predicted"/>
<dbReference type="Proteomes" id="UP000003639">
    <property type="component" value="Unassembled WGS sequence"/>
</dbReference>
<comment type="caution">
    <text evidence="1">The sequence shown here is derived from an EMBL/GenBank/DDBJ whole genome shotgun (WGS) entry which is preliminary data.</text>
</comment>
<dbReference type="EMBL" id="AAXG02000005">
    <property type="protein sequence ID" value="EDN01514.1"/>
    <property type="molecule type" value="Genomic_DNA"/>
</dbReference>
<evidence type="ECO:0000313" key="2">
    <source>
        <dbReference type="Proteomes" id="UP000003639"/>
    </source>
</evidence>
<organism evidence="1 2">
    <name type="scientific">Pseudoflavonifractor capillosus ATCC 29799</name>
    <dbReference type="NCBI Taxonomy" id="411467"/>
    <lineage>
        <taxon>Bacteria</taxon>
        <taxon>Bacillati</taxon>
        <taxon>Bacillota</taxon>
        <taxon>Clostridia</taxon>
        <taxon>Eubacteriales</taxon>
        <taxon>Oscillospiraceae</taxon>
        <taxon>Pseudoflavonifractor</taxon>
    </lineage>
</organism>
<dbReference type="AlphaFoldDB" id="A6NR18"/>
<sequence>MKRLEESFFHFIRNFFVKKRPPAQMEPDGKREMKKIYFFKI</sequence>
<accession>A6NR18</accession>
<evidence type="ECO:0000313" key="1">
    <source>
        <dbReference type="EMBL" id="EDN01514.1"/>
    </source>
</evidence>
<dbReference type="STRING" id="411467.BACCAP_00642"/>
<reference evidence="1 2" key="1">
    <citation type="submission" date="2007-04" db="EMBL/GenBank/DDBJ databases">
        <authorList>
            <person name="Fulton L."/>
            <person name="Clifton S."/>
            <person name="Fulton B."/>
            <person name="Xu J."/>
            <person name="Minx P."/>
            <person name="Pepin K.H."/>
            <person name="Johnson M."/>
            <person name="Thiruvilangam P."/>
            <person name="Bhonagiri V."/>
            <person name="Nash W.E."/>
            <person name="Mardis E.R."/>
            <person name="Wilson R.K."/>
        </authorList>
    </citation>
    <scope>NUCLEOTIDE SEQUENCE [LARGE SCALE GENOMIC DNA]</scope>
    <source>
        <strain evidence="1 2">ATCC 29799</strain>
    </source>
</reference>
<name>A6NR18_9FIRM</name>
<keyword evidence="2" id="KW-1185">Reference proteome</keyword>
<protein>
    <submittedName>
        <fullName evidence="1">Uncharacterized protein</fullName>
    </submittedName>
</protein>